<keyword evidence="2" id="KW-0812">Transmembrane</keyword>
<keyword evidence="2" id="KW-0472">Membrane</keyword>
<gene>
    <name evidence="3" type="ORF">GIB67_040767</name>
</gene>
<keyword evidence="2" id="KW-1133">Transmembrane helix</keyword>
<feature type="region of interest" description="Disordered" evidence="1">
    <location>
        <begin position="196"/>
        <end position="228"/>
    </location>
</feature>
<accession>A0A7J7LUV5</accession>
<feature type="compositionally biased region" description="Basic and acidic residues" evidence="1">
    <location>
        <begin position="204"/>
        <end position="216"/>
    </location>
</feature>
<dbReference type="GO" id="GO:0005743">
    <property type="term" value="C:mitochondrial inner membrane"/>
    <property type="evidence" value="ECO:0007669"/>
    <property type="project" value="TreeGrafter"/>
</dbReference>
<protein>
    <submittedName>
        <fullName evidence="3">Uncharacterized protein</fullName>
    </submittedName>
</protein>
<keyword evidence="4" id="KW-1185">Reference proteome</keyword>
<proteinExistence type="predicted"/>
<dbReference type="PANTHER" id="PTHR28062:SF1">
    <property type="entry name" value="TRANSMEMBRANE PROTEIN"/>
    <property type="match status" value="1"/>
</dbReference>
<dbReference type="GO" id="GO:1902600">
    <property type="term" value="P:proton transmembrane transport"/>
    <property type="evidence" value="ECO:0007669"/>
    <property type="project" value="TreeGrafter"/>
</dbReference>
<dbReference type="EMBL" id="JACGCM010001992">
    <property type="protein sequence ID" value="KAF6146322.1"/>
    <property type="molecule type" value="Genomic_DNA"/>
</dbReference>
<evidence type="ECO:0000313" key="3">
    <source>
        <dbReference type="EMBL" id="KAF6146322.1"/>
    </source>
</evidence>
<evidence type="ECO:0000256" key="2">
    <source>
        <dbReference type="SAM" id="Phobius"/>
    </source>
</evidence>
<dbReference type="GO" id="GO:0006813">
    <property type="term" value="P:potassium ion transport"/>
    <property type="evidence" value="ECO:0007669"/>
    <property type="project" value="TreeGrafter"/>
</dbReference>
<organism evidence="3 4">
    <name type="scientific">Kingdonia uniflora</name>
    <dbReference type="NCBI Taxonomy" id="39325"/>
    <lineage>
        <taxon>Eukaryota</taxon>
        <taxon>Viridiplantae</taxon>
        <taxon>Streptophyta</taxon>
        <taxon>Embryophyta</taxon>
        <taxon>Tracheophyta</taxon>
        <taxon>Spermatophyta</taxon>
        <taxon>Magnoliopsida</taxon>
        <taxon>Ranunculales</taxon>
        <taxon>Circaeasteraceae</taxon>
        <taxon>Kingdonia</taxon>
    </lineage>
</organism>
<evidence type="ECO:0000256" key="1">
    <source>
        <dbReference type="SAM" id="MobiDB-lite"/>
    </source>
</evidence>
<evidence type="ECO:0000313" key="4">
    <source>
        <dbReference type="Proteomes" id="UP000541444"/>
    </source>
</evidence>
<dbReference type="AlphaFoldDB" id="A0A7J7LUV5"/>
<comment type="caution">
    <text evidence="3">The sequence shown here is derived from an EMBL/GenBank/DDBJ whole genome shotgun (WGS) entry which is preliminary data.</text>
</comment>
<feature type="transmembrane region" description="Helical" evidence="2">
    <location>
        <begin position="151"/>
        <end position="173"/>
    </location>
</feature>
<dbReference type="Pfam" id="PF10173">
    <property type="entry name" value="Mit_KHE1"/>
    <property type="match status" value="1"/>
</dbReference>
<sequence>MRARVIVFPIKGRTWCFTRSIEPSIPESESAQASPTLRDLWRKISSDGNPMNQNAELVVDFVTDKMNRAWDGLGSAPDGSFKNKIYGLGLRLLAQVEPSELFLKSISKEVTSVEIIFPMSLNQCLVRRRLRHIATRGTIIHRRYFYGSASLLPFTAAFAVLPLPNIPFFWVLFRTYSNWRALQGSERLFLLISDSSRSSNSDNEEGRVTDHDRLESSDYVPLNSPGPPGVLQPSEGLEEFLHDREEGLSEVTISNICKTFHLDTMAVLKYRDLM</sequence>
<dbReference type="Proteomes" id="UP000541444">
    <property type="component" value="Unassembled WGS sequence"/>
</dbReference>
<dbReference type="OrthoDB" id="5562676at2759"/>
<name>A0A7J7LUV5_9MAGN</name>
<dbReference type="InterPro" id="IPR018786">
    <property type="entry name" value="Mit_KHE1"/>
</dbReference>
<reference evidence="3 4" key="1">
    <citation type="journal article" date="2020" name="IScience">
        <title>Genome Sequencing of the Endangered Kingdonia uniflora (Circaeasteraceae, Ranunculales) Reveals Potential Mechanisms of Evolutionary Specialization.</title>
        <authorList>
            <person name="Sun Y."/>
            <person name="Deng T."/>
            <person name="Zhang A."/>
            <person name="Moore M.J."/>
            <person name="Landis J.B."/>
            <person name="Lin N."/>
            <person name="Zhang H."/>
            <person name="Zhang X."/>
            <person name="Huang J."/>
            <person name="Zhang X."/>
            <person name="Sun H."/>
            <person name="Wang H."/>
        </authorList>
    </citation>
    <scope>NUCLEOTIDE SEQUENCE [LARGE SCALE GENOMIC DNA]</scope>
    <source>
        <strain evidence="3">TB1705</strain>
        <tissue evidence="3">Leaf</tissue>
    </source>
</reference>
<dbReference type="PANTHER" id="PTHR28062">
    <property type="entry name" value="K+-H+ EXCHANGE-LIKE PROTEIN"/>
    <property type="match status" value="1"/>
</dbReference>